<organism evidence="1">
    <name type="scientific">Leptolyngbya sp. NK1-12</name>
    <dbReference type="NCBI Taxonomy" id="2547451"/>
    <lineage>
        <taxon>Bacteria</taxon>
        <taxon>Bacillati</taxon>
        <taxon>Cyanobacteriota</taxon>
        <taxon>Cyanophyceae</taxon>
        <taxon>Leptolyngbyales</taxon>
        <taxon>Leptolyngbyaceae</taxon>
        <taxon>Leptolyngbya group</taxon>
        <taxon>Leptolyngbya</taxon>
    </lineage>
</organism>
<accession>A0AA96WGU4</accession>
<protein>
    <submittedName>
        <fullName evidence="1">Class I SAM-dependent methyltransferase</fullName>
    </submittedName>
</protein>
<evidence type="ECO:0000313" key="1">
    <source>
        <dbReference type="EMBL" id="WNZ25024.1"/>
    </source>
</evidence>
<dbReference type="GO" id="GO:0008168">
    <property type="term" value="F:methyltransferase activity"/>
    <property type="evidence" value="ECO:0007669"/>
    <property type="project" value="UniProtKB-KW"/>
</dbReference>
<dbReference type="GO" id="GO:0032259">
    <property type="term" value="P:methylation"/>
    <property type="evidence" value="ECO:0007669"/>
    <property type="project" value="UniProtKB-KW"/>
</dbReference>
<gene>
    <name evidence="1" type="ORF">HJG54_20660</name>
</gene>
<dbReference type="SUPFAM" id="SSF53335">
    <property type="entry name" value="S-adenosyl-L-methionine-dependent methyltransferases"/>
    <property type="match status" value="1"/>
</dbReference>
<dbReference type="EMBL" id="CP053586">
    <property type="protein sequence ID" value="WNZ25024.1"/>
    <property type="molecule type" value="Genomic_DNA"/>
</dbReference>
<dbReference type="RefSeq" id="WP_316431105.1">
    <property type="nucleotide sequence ID" value="NZ_CP053586.1"/>
</dbReference>
<proteinExistence type="predicted"/>
<sequence>MTDQLLLYSLAEFETIIFECLNIIQAKRILEIGCEAGHFTNRLIEWVEQAGGMLYCVEPQPSETVLNQCHQSKHARLIVETSLTALPQIGPCDCCLIDGDHNYYTVSHELELIWQQCQNAEQQPLIFLHDIGWPCAYRDVYYSPEQIPIEARHPFTYQQGVTLACQELIDGGFRGEGAFAWAVHQGGQQNGVMTAVNDFLERHNSFSLAEIPCIFGLGILYQSNCTYARKLQDFLSFYDKNILLAKLEQNRLHLYLKVLELQDQLLALKQLTNPLQ</sequence>
<dbReference type="AlphaFoldDB" id="A0AA96WGU4"/>
<reference evidence="1" key="1">
    <citation type="submission" date="2020-05" db="EMBL/GenBank/DDBJ databases">
        <authorList>
            <person name="Zhu T."/>
            <person name="Keshari N."/>
            <person name="Lu X."/>
        </authorList>
    </citation>
    <scope>NUCLEOTIDE SEQUENCE</scope>
    <source>
        <strain evidence="1">NK1-12</strain>
    </source>
</reference>
<dbReference type="Gene3D" id="3.40.50.150">
    <property type="entry name" value="Vaccinia Virus protein VP39"/>
    <property type="match status" value="1"/>
</dbReference>
<name>A0AA96WGU4_9CYAN</name>
<keyword evidence="1" id="KW-0808">Transferase</keyword>
<dbReference type="Pfam" id="PF13578">
    <property type="entry name" value="Methyltransf_24"/>
    <property type="match status" value="1"/>
</dbReference>
<keyword evidence="1" id="KW-0489">Methyltransferase</keyword>
<dbReference type="InterPro" id="IPR029063">
    <property type="entry name" value="SAM-dependent_MTases_sf"/>
</dbReference>